<feature type="region of interest" description="Disordered" evidence="1">
    <location>
        <begin position="292"/>
        <end position="314"/>
    </location>
</feature>
<gene>
    <name evidence="2" type="ORF">URODEC1_LOCUS76736</name>
</gene>
<proteinExistence type="predicted"/>
<dbReference type="EMBL" id="OZ075113">
    <property type="protein sequence ID" value="CAL5022998.1"/>
    <property type="molecule type" value="Genomic_DNA"/>
</dbReference>
<sequence length="314" mass="35467">MDSFEIPAPIVKLEMGGANYGMWAFVTRINLQALGLFEHITGESPCPPAPVPPPRPPATAAKEVIDAANKDFKAYQSALDAYRKWDADDAHAILVLIHSVEANIINLQLQTAQEIWAHLRQRYQPAVDAVHYNLRQQLQTLKQGDDTVEAFYNRFMALWRKLDSLVPLPDACRGCACCEKRQQHDDKSCLYEFLIRLRPEFEPAKVRLLSCPPLPSVIEARNTLLLEEIRIQSTAPVVAPPAHQKKKKKKKKRSGTRPNLWSSEPSEGSSPLSQNEVARMVNQFQGLTHQGSAWSTNLPHSRNLGNNHNWDWPM</sequence>
<evidence type="ECO:0000256" key="1">
    <source>
        <dbReference type="SAM" id="MobiDB-lite"/>
    </source>
</evidence>
<evidence type="ECO:0000313" key="2">
    <source>
        <dbReference type="EMBL" id="CAL5022998.1"/>
    </source>
</evidence>
<protein>
    <recommendedName>
        <fullName evidence="4">Retrotransposon gag domain-containing protein</fullName>
    </recommendedName>
</protein>
<feature type="region of interest" description="Disordered" evidence="1">
    <location>
        <begin position="237"/>
        <end position="273"/>
    </location>
</feature>
<organism evidence="2 3">
    <name type="scientific">Urochloa decumbens</name>
    <dbReference type="NCBI Taxonomy" id="240449"/>
    <lineage>
        <taxon>Eukaryota</taxon>
        <taxon>Viridiplantae</taxon>
        <taxon>Streptophyta</taxon>
        <taxon>Embryophyta</taxon>
        <taxon>Tracheophyta</taxon>
        <taxon>Spermatophyta</taxon>
        <taxon>Magnoliopsida</taxon>
        <taxon>Liliopsida</taxon>
        <taxon>Poales</taxon>
        <taxon>Poaceae</taxon>
        <taxon>PACMAD clade</taxon>
        <taxon>Panicoideae</taxon>
        <taxon>Panicodae</taxon>
        <taxon>Paniceae</taxon>
        <taxon>Melinidinae</taxon>
        <taxon>Urochloa</taxon>
    </lineage>
</organism>
<reference evidence="3" key="1">
    <citation type="submission" date="2024-06" db="EMBL/GenBank/DDBJ databases">
        <authorList>
            <person name="Ryan C."/>
        </authorList>
    </citation>
    <scope>NUCLEOTIDE SEQUENCE [LARGE SCALE GENOMIC DNA]</scope>
</reference>
<dbReference type="Proteomes" id="UP001497457">
    <property type="component" value="Chromosome 3rd"/>
</dbReference>
<feature type="compositionally biased region" description="Basic residues" evidence="1">
    <location>
        <begin position="243"/>
        <end position="255"/>
    </location>
</feature>
<accession>A0ABC9CMT9</accession>
<name>A0ABC9CMT9_9POAL</name>
<dbReference type="AlphaFoldDB" id="A0ABC9CMT9"/>
<reference evidence="2 3" key="2">
    <citation type="submission" date="2024-10" db="EMBL/GenBank/DDBJ databases">
        <authorList>
            <person name="Ryan C."/>
        </authorList>
    </citation>
    <scope>NUCLEOTIDE SEQUENCE [LARGE SCALE GENOMIC DNA]</scope>
</reference>
<evidence type="ECO:0000313" key="3">
    <source>
        <dbReference type="Proteomes" id="UP001497457"/>
    </source>
</evidence>
<keyword evidence="3" id="KW-1185">Reference proteome</keyword>
<evidence type="ECO:0008006" key="4">
    <source>
        <dbReference type="Google" id="ProtNLM"/>
    </source>
</evidence>
<dbReference type="PANTHER" id="PTHR37610">
    <property type="entry name" value="CCHC-TYPE DOMAIN-CONTAINING PROTEIN"/>
    <property type="match status" value="1"/>
</dbReference>
<dbReference type="Pfam" id="PF14223">
    <property type="entry name" value="Retrotran_gag_2"/>
    <property type="match status" value="1"/>
</dbReference>
<dbReference type="PANTHER" id="PTHR37610:SF77">
    <property type="entry name" value="INTEGRASE CATALYTIC DOMAIN-CONTAINING PROTEIN"/>
    <property type="match status" value="1"/>
</dbReference>
<feature type="compositionally biased region" description="Low complexity" evidence="1">
    <location>
        <begin position="262"/>
        <end position="273"/>
    </location>
</feature>